<dbReference type="AlphaFoldDB" id="A0A5Q2RRV8"/>
<evidence type="ECO:0000256" key="1">
    <source>
        <dbReference type="SAM" id="Phobius"/>
    </source>
</evidence>
<keyword evidence="1" id="KW-0472">Membrane</keyword>
<keyword evidence="4" id="KW-1185">Reference proteome</keyword>
<keyword evidence="2" id="KW-0732">Signal</keyword>
<reference evidence="3 4" key="1">
    <citation type="submission" date="2019-11" db="EMBL/GenBank/DDBJ databases">
        <authorList>
            <person name="He Y."/>
        </authorList>
    </citation>
    <scope>NUCLEOTIDE SEQUENCE [LARGE SCALE GENOMIC DNA]</scope>
    <source>
        <strain evidence="3 4">SCSIO 58843</strain>
    </source>
</reference>
<feature type="transmembrane region" description="Helical" evidence="1">
    <location>
        <begin position="623"/>
        <end position="644"/>
    </location>
</feature>
<keyword evidence="1" id="KW-0812">Transmembrane</keyword>
<gene>
    <name evidence="3" type="ORF">GH723_18265</name>
</gene>
<evidence type="ECO:0000256" key="2">
    <source>
        <dbReference type="SAM" id="SignalP"/>
    </source>
</evidence>
<dbReference type="Proteomes" id="UP000334019">
    <property type="component" value="Chromosome"/>
</dbReference>
<feature type="chain" id="PRO_5024321619" description="Secreted protein" evidence="2">
    <location>
        <begin position="25"/>
        <end position="658"/>
    </location>
</feature>
<dbReference type="InterPro" id="IPR046112">
    <property type="entry name" value="DUF6049"/>
</dbReference>
<evidence type="ECO:0000313" key="4">
    <source>
        <dbReference type="Proteomes" id="UP000334019"/>
    </source>
</evidence>
<keyword evidence="1" id="KW-1133">Transmembrane helix</keyword>
<dbReference type="Pfam" id="PF19516">
    <property type="entry name" value="DUF6049"/>
    <property type="match status" value="1"/>
</dbReference>
<sequence length="658" mass="68991">MRRTAALAVLAALLLLVVPPTAGAQPDAGAGDGASGVALVSQTTWIAPDGEIRLRIDTSRAEPTDRLTVTLHGRLLARYQLVDSLAGEDPARSIRTIVDGPIAELDADGDGLVDARLGLRATAGDPERQLIAQEGLHPVHVTLTSAEGDQVGGFVTHVARVPDEVEQTLGLAVVQPLPTTPSHRADGTIAVDDATRQRLTRAAAVFADADLPVTFGTQGEALQALAVSGNPLDAELLEALADPVTDGALAATPFVDIDPDALVRAELAELVPSQIAHGAQTATLALGQQPDDTTWIAEPDLGATGLGALVDAGVRQVVVPHEALVGELPVILVQPFALRSDAGLVTALSTEPGLQSHLQGDDVDVLDVQHLLADLAAVWFERPAYARGTVVQLPPDVLSRPATDALVRGLSESPLLSLGTVDEVIADADPAAADGIDAQVEVPADRLVLDLPPWEGDRLPGSYRADLRRTEEAVDSFRAIFQDADVLAGAYDQRIAVSASSALSDDDRLDHLRSIRDDIAARNANIGMPDRGAITLPSRDGEIPLTLVNNTGAPATVVVTFASDKLEFPQGDRLELTLTEPQTALEVPVRARASGAFPLDMTLESPDGRTLFVDSRYTVRSTAVSGLGIVLSVTAVVVLGAWWVRTARRARAAHHAAQ</sequence>
<dbReference type="KEGG" id="atq:GH723_18265"/>
<name>A0A5Q2RRV8_9ACTN</name>
<accession>A0A5Q2RRV8</accession>
<proteinExistence type="predicted"/>
<evidence type="ECO:0008006" key="5">
    <source>
        <dbReference type="Google" id="ProtNLM"/>
    </source>
</evidence>
<organism evidence="3 4">
    <name type="scientific">Actinomarinicola tropica</name>
    <dbReference type="NCBI Taxonomy" id="2789776"/>
    <lineage>
        <taxon>Bacteria</taxon>
        <taxon>Bacillati</taxon>
        <taxon>Actinomycetota</taxon>
        <taxon>Acidimicrobiia</taxon>
        <taxon>Acidimicrobiales</taxon>
        <taxon>Iamiaceae</taxon>
        <taxon>Actinomarinicola</taxon>
    </lineage>
</organism>
<dbReference type="RefSeq" id="WP_153760989.1">
    <property type="nucleotide sequence ID" value="NZ_CP045851.1"/>
</dbReference>
<protein>
    <recommendedName>
        <fullName evidence="5">Secreted protein</fullName>
    </recommendedName>
</protein>
<feature type="signal peptide" evidence="2">
    <location>
        <begin position="1"/>
        <end position="24"/>
    </location>
</feature>
<dbReference type="EMBL" id="CP045851">
    <property type="protein sequence ID" value="QGG96887.1"/>
    <property type="molecule type" value="Genomic_DNA"/>
</dbReference>
<evidence type="ECO:0000313" key="3">
    <source>
        <dbReference type="EMBL" id="QGG96887.1"/>
    </source>
</evidence>